<comment type="catalytic activity">
    <reaction evidence="12">
        <text>Preferential cleavage: (Ac)2-L-Lys-D-Ala-|-D-Ala. Also transpeptidation of peptidyl-alanyl moieties that are N-acyl substituents of D-alanine.</text>
        <dbReference type="EC" id="3.4.16.4"/>
    </reaction>
</comment>
<evidence type="ECO:0000256" key="2">
    <source>
        <dbReference type="ARBA" id="ARBA00004752"/>
    </source>
</evidence>
<evidence type="ECO:0000256" key="5">
    <source>
        <dbReference type="ARBA" id="ARBA00022645"/>
    </source>
</evidence>
<dbReference type="InterPro" id="IPR012907">
    <property type="entry name" value="Peptidase_S11_C"/>
</dbReference>
<feature type="signal peptide" evidence="16">
    <location>
        <begin position="1"/>
        <end position="24"/>
    </location>
</feature>
<dbReference type="EC" id="3.4.16.4" evidence="4"/>
<dbReference type="InterPro" id="IPR015956">
    <property type="entry name" value="Peniciliin-bd_prot_C_sf"/>
</dbReference>
<keyword evidence="7 16" id="KW-0732">Signal</keyword>
<keyword evidence="5 18" id="KW-0121">Carboxypeptidase</keyword>
<feature type="domain" description="Peptidase S11 D-Ala-D-Ala carboxypeptidase A C-terminal" evidence="17">
    <location>
        <begin position="269"/>
        <end position="359"/>
    </location>
</feature>
<keyword evidence="10" id="KW-0573">Peptidoglycan synthesis</keyword>
<evidence type="ECO:0000256" key="8">
    <source>
        <dbReference type="ARBA" id="ARBA00022801"/>
    </source>
</evidence>
<comment type="pathway">
    <text evidence="2">Cell wall biogenesis; peptidoglycan biosynthesis.</text>
</comment>
<evidence type="ECO:0000256" key="14">
    <source>
        <dbReference type="PIRSR" id="PIRSR618044-2"/>
    </source>
</evidence>
<organism evidence="18 19">
    <name type="scientific">Rhodovibrio salinarum</name>
    <dbReference type="NCBI Taxonomy" id="1087"/>
    <lineage>
        <taxon>Bacteria</taxon>
        <taxon>Pseudomonadati</taxon>
        <taxon>Pseudomonadota</taxon>
        <taxon>Alphaproteobacteria</taxon>
        <taxon>Rhodospirillales</taxon>
        <taxon>Rhodovibrionaceae</taxon>
        <taxon>Rhodovibrio</taxon>
    </lineage>
</organism>
<dbReference type="Pfam" id="PF07943">
    <property type="entry name" value="PBP5_C"/>
    <property type="match status" value="1"/>
</dbReference>
<feature type="chain" id="PRO_5037441046" description="serine-type D-Ala-D-Ala carboxypeptidase" evidence="16">
    <location>
        <begin position="25"/>
        <end position="378"/>
    </location>
</feature>
<dbReference type="PRINTS" id="PR00725">
    <property type="entry name" value="DADACBPTASE1"/>
</dbReference>
<dbReference type="Pfam" id="PF00768">
    <property type="entry name" value="Peptidase_S11"/>
    <property type="match status" value="1"/>
</dbReference>
<keyword evidence="19" id="KW-1185">Reference proteome</keyword>
<feature type="active site" evidence="13">
    <location>
        <position position="116"/>
    </location>
</feature>
<evidence type="ECO:0000256" key="6">
    <source>
        <dbReference type="ARBA" id="ARBA00022670"/>
    </source>
</evidence>
<evidence type="ECO:0000256" key="16">
    <source>
        <dbReference type="SAM" id="SignalP"/>
    </source>
</evidence>
<evidence type="ECO:0000256" key="13">
    <source>
        <dbReference type="PIRSR" id="PIRSR618044-1"/>
    </source>
</evidence>
<evidence type="ECO:0000256" key="4">
    <source>
        <dbReference type="ARBA" id="ARBA00012448"/>
    </source>
</evidence>
<evidence type="ECO:0000313" key="19">
    <source>
        <dbReference type="Proteomes" id="UP000778970"/>
    </source>
</evidence>
<evidence type="ECO:0000256" key="7">
    <source>
        <dbReference type="ARBA" id="ARBA00022729"/>
    </source>
</evidence>
<keyword evidence="8" id="KW-0378">Hydrolase</keyword>
<dbReference type="InterPro" id="IPR001967">
    <property type="entry name" value="Peptidase_S11_N"/>
</dbReference>
<feature type="binding site" evidence="14">
    <location>
        <position position="219"/>
    </location>
    <ligand>
        <name>substrate</name>
    </ligand>
</feature>
<comment type="caution">
    <text evidence="18">The sequence shown here is derived from an EMBL/GenBank/DDBJ whole genome shotgun (WGS) entry which is preliminary data.</text>
</comment>
<dbReference type="Gene3D" id="3.40.710.10">
    <property type="entry name" value="DD-peptidase/beta-lactamase superfamily"/>
    <property type="match status" value="1"/>
</dbReference>
<dbReference type="GO" id="GO:0006508">
    <property type="term" value="P:proteolysis"/>
    <property type="evidence" value="ECO:0007669"/>
    <property type="project" value="UniProtKB-KW"/>
</dbReference>
<evidence type="ECO:0000256" key="1">
    <source>
        <dbReference type="ARBA" id="ARBA00003217"/>
    </source>
</evidence>
<evidence type="ECO:0000256" key="11">
    <source>
        <dbReference type="ARBA" id="ARBA00023316"/>
    </source>
</evidence>
<reference evidence="18" key="2">
    <citation type="journal article" date="2020" name="Microorganisms">
        <title>Osmotic Adaptation and Compatible Solute Biosynthesis of Phototrophic Bacteria as Revealed from Genome Analyses.</title>
        <authorList>
            <person name="Imhoff J.F."/>
            <person name="Rahn T."/>
            <person name="Kunzel S."/>
            <person name="Keller A."/>
            <person name="Neulinger S.C."/>
        </authorList>
    </citation>
    <scope>NUCLEOTIDE SEQUENCE</scope>
    <source>
        <strain evidence="18">DSM 9154</strain>
    </source>
</reference>
<protein>
    <recommendedName>
        <fullName evidence="4">serine-type D-Ala-D-Ala carboxypeptidase</fullName>
        <ecNumber evidence="4">3.4.16.4</ecNumber>
    </recommendedName>
</protein>
<feature type="active site" description="Proton acceptor" evidence="13">
    <location>
        <position position="59"/>
    </location>
</feature>
<dbReference type="SUPFAM" id="SSF56601">
    <property type="entry name" value="beta-lactamase/transpeptidase-like"/>
    <property type="match status" value="1"/>
</dbReference>
<dbReference type="GO" id="GO:0009002">
    <property type="term" value="F:serine-type D-Ala-D-Ala carboxypeptidase activity"/>
    <property type="evidence" value="ECO:0007669"/>
    <property type="project" value="UniProtKB-EC"/>
</dbReference>
<dbReference type="GO" id="GO:0008360">
    <property type="term" value="P:regulation of cell shape"/>
    <property type="evidence" value="ECO:0007669"/>
    <property type="project" value="UniProtKB-KW"/>
</dbReference>
<evidence type="ECO:0000259" key="17">
    <source>
        <dbReference type="SMART" id="SM00936"/>
    </source>
</evidence>
<dbReference type="Proteomes" id="UP000778970">
    <property type="component" value="Unassembled WGS sequence"/>
</dbReference>
<evidence type="ECO:0000256" key="9">
    <source>
        <dbReference type="ARBA" id="ARBA00022960"/>
    </source>
</evidence>
<dbReference type="PANTHER" id="PTHR21581">
    <property type="entry name" value="D-ALANYL-D-ALANINE CARBOXYPEPTIDASE"/>
    <property type="match status" value="1"/>
</dbReference>
<keyword evidence="9" id="KW-0133">Cell shape</keyword>
<keyword evidence="6" id="KW-0645">Protease</keyword>
<evidence type="ECO:0000256" key="3">
    <source>
        <dbReference type="ARBA" id="ARBA00007164"/>
    </source>
</evidence>
<name>A0A934QJF4_9PROT</name>
<evidence type="ECO:0000256" key="10">
    <source>
        <dbReference type="ARBA" id="ARBA00022984"/>
    </source>
</evidence>
<proteinExistence type="inferred from homology"/>
<sequence length="378" mass="41667">MRRTLIRSFFALFVLAVGSAPASAFETEAREAVVMDFNTGTLLFEKNAREAMPPASMTKLMTAYVIFDRLKNGDLSMDDTFVVSEKAWRKGGSKMFVEVGNEVSVENLLQGMIVQSGNDASIVLAEGIAGSEDAFADIMNDYAEKLDMPATNFENATGWPDPEHRTSALGLVRLARALIANFPDYYERFYDQLEFTWNGIRQYNRNPLLRRNMGVDGLKTGYTRNAGYGLTASAMRDGRRVITVVNGLDRPSGRENESARLIEWAFREFKNVVLFEAGETVEQAEVWLGSQPSVPLVSEQRLEMTLPADATDSMTVTLTYEAPIPAPIEAGEQLATLTIEAPSIETRTIPLKAGETVPQLGTFGRIVSGVEYLVFGAP</sequence>
<feature type="active site" description="Acyl-ester intermediate" evidence="13">
    <location>
        <position position="56"/>
    </location>
</feature>
<dbReference type="PANTHER" id="PTHR21581:SF6">
    <property type="entry name" value="TRAFFICKING PROTEIN PARTICLE COMPLEX SUBUNIT 12"/>
    <property type="match status" value="1"/>
</dbReference>
<dbReference type="EMBL" id="NRRE01000026">
    <property type="protein sequence ID" value="MBK1697987.1"/>
    <property type="molecule type" value="Genomic_DNA"/>
</dbReference>
<dbReference type="GO" id="GO:0071555">
    <property type="term" value="P:cell wall organization"/>
    <property type="evidence" value="ECO:0007669"/>
    <property type="project" value="UniProtKB-KW"/>
</dbReference>
<accession>A0A934QJF4</accession>
<keyword evidence="11" id="KW-0961">Cell wall biogenesis/degradation</keyword>
<comment type="function">
    <text evidence="1">Removes C-terminal D-alanyl residues from sugar-peptide cell wall precursors.</text>
</comment>
<dbReference type="RefSeq" id="WP_051432089.1">
    <property type="nucleotide sequence ID" value="NZ_NRRE01000026.1"/>
</dbReference>
<evidence type="ECO:0000313" key="18">
    <source>
        <dbReference type="EMBL" id="MBK1697987.1"/>
    </source>
</evidence>
<comment type="similarity">
    <text evidence="3 15">Belongs to the peptidase S11 family.</text>
</comment>
<dbReference type="GO" id="GO:0009252">
    <property type="term" value="P:peptidoglycan biosynthetic process"/>
    <property type="evidence" value="ECO:0007669"/>
    <property type="project" value="UniProtKB-KW"/>
</dbReference>
<evidence type="ECO:0000256" key="15">
    <source>
        <dbReference type="RuleBase" id="RU004016"/>
    </source>
</evidence>
<reference evidence="18" key="1">
    <citation type="submission" date="2017-08" db="EMBL/GenBank/DDBJ databases">
        <authorList>
            <person name="Imhoff J.F."/>
            <person name="Rahn T."/>
            <person name="Kuenzel S."/>
            <person name="Neulinger S.C."/>
        </authorList>
    </citation>
    <scope>NUCLEOTIDE SEQUENCE</scope>
    <source>
        <strain evidence="18">DSM 9154</strain>
    </source>
</reference>
<dbReference type="Gene3D" id="2.60.410.10">
    <property type="entry name" value="D-Ala-D-Ala carboxypeptidase, C-terminal domain"/>
    <property type="match status" value="1"/>
</dbReference>
<dbReference type="InterPro" id="IPR018044">
    <property type="entry name" value="Peptidase_S11"/>
</dbReference>
<dbReference type="InterPro" id="IPR012338">
    <property type="entry name" value="Beta-lactam/transpept-like"/>
</dbReference>
<gene>
    <name evidence="18" type="ORF">CKO21_12130</name>
</gene>
<dbReference type="SUPFAM" id="SSF69189">
    <property type="entry name" value="Penicillin-binding protein associated domain"/>
    <property type="match status" value="1"/>
</dbReference>
<dbReference type="SMART" id="SM00936">
    <property type="entry name" value="PBP5_C"/>
    <property type="match status" value="1"/>
</dbReference>
<dbReference type="AlphaFoldDB" id="A0A934QJF4"/>
<dbReference type="InterPro" id="IPR037167">
    <property type="entry name" value="Peptidase_S11_C_sf"/>
</dbReference>
<evidence type="ECO:0000256" key="12">
    <source>
        <dbReference type="ARBA" id="ARBA00034000"/>
    </source>
</evidence>